<feature type="chain" id="PRO_5045087733" evidence="2">
    <location>
        <begin position="20"/>
        <end position="203"/>
    </location>
</feature>
<dbReference type="InterPro" id="IPR011250">
    <property type="entry name" value="OMP/PagP_B-barrel"/>
</dbReference>
<comment type="caution">
    <text evidence="4">The sequence shown here is derived from an EMBL/GenBank/DDBJ whole genome shotgun (WGS) entry which is preliminary data.</text>
</comment>
<sequence>MKKIILSVAAIFAFGFANAQDKAASEGFAKGDVFISGSVGISSSKTGDSKENNLSFSPRAAYFVDDNIALGLAIGYETQKIDDGASATNTQTSFGAFGRYYVTPSSKFSLFAQLGVDITSNNSEFEVELDGTVNAVDTESKGFNIGFAPGFHYFVSDKFALETSIGVLGYSSDDNGGNGVDKTNTFDLGLDFSNVMFGLTYKF</sequence>
<keyword evidence="1 2" id="KW-0732">Signal</keyword>
<dbReference type="InterPro" id="IPR027385">
    <property type="entry name" value="Beta-barrel_OMP"/>
</dbReference>
<evidence type="ECO:0000313" key="5">
    <source>
        <dbReference type="Proteomes" id="UP000759529"/>
    </source>
</evidence>
<evidence type="ECO:0000259" key="3">
    <source>
        <dbReference type="Pfam" id="PF13505"/>
    </source>
</evidence>
<dbReference type="EMBL" id="JACSOD020000506">
    <property type="protein sequence ID" value="MBM6500593.1"/>
    <property type="molecule type" value="Genomic_DNA"/>
</dbReference>
<accession>A0ABS2D061</accession>
<dbReference type="RefSeq" id="WP_187656272.1">
    <property type="nucleotide sequence ID" value="NZ_JACSOD020000506.1"/>
</dbReference>
<dbReference type="SUPFAM" id="SSF56925">
    <property type="entry name" value="OMPA-like"/>
    <property type="match status" value="1"/>
</dbReference>
<dbReference type="Pfam" id="PF13505">
    <property type="entry name" value="OMP_b-brl"/>
    <property type="match status" value="1"/>
</dbReference>
<evidence type="ECO:0000313" key="4">
    <source>
        <dbReference type="EMBL" id="MBM6500593.1"/>
    </source>
</evidence>
<reference evidence="4 5" key="1">
    <citation type="submission" date="2021-02" db="EMBL/GenBank/DDBJ databases">
        <authorList>
            <person name="Jung H.S."/>
            <person name="Chun B.H."/>
            <person name="Jeon C.O."/>
        </authorList>
    </citation>
    <scope>NUCLEOTIDE SEQUENCE [LARGE SCALE GENOMIC DNA]</scope>
    <source>
        <strain evidence="4 5">LMG 25203</strain>
    </source>
</reference>
<dbReference type="Gene3D" id="2.40.160.20">
    <property type="match status" value="1"/>
</dbReference>
<evidence type="ECO:0000256" key="1">
    <source>
        <dbReference type="ARBA" id="ARBA00022729"/>
    </source>
</evidence>
<dbReference type="Proteomes" id="UP000759529">
    <property type="component" value="Unassembled WGS sequence"/>
</dbReference>
<keyword evidence="5" id="KW-1185">Reference proteome</keyword>
<protein>
    <submittedName>
        <fullName evidence="4">Outer membrane beta-barrel protein</fullName>
    </submittedName>
</protein>
<organism evidence="4 5">
    <name type="scientific">Flavobacterium macrobrachii</name>
    <dbReference type="NCBI Taxonomy" id="591204"/>
    <lineage>
        <taxon>Bacteria</taxon>
        <taxon>Pseudomonadati</taxon>
        <taxon>Bacteroidota</taxon>
        <taxon>Flavobacteriia</taxon>
        <taxon>Flavobacteriales</taxon>
        <taxon>Flavobacteriaceae</taxon>
        <taxon>Flavobacterium</taxon>
    </lineage>
</organism>
<feature type="signal peptide" evidence="2">
    <location>
        <begin position="1"/>
        <end position="19"/>
    </location>
</feature>
<gene>
    <name evidence="4" type="ORF">H9X54_014975</name>
</gene>
<proteinExistence type="predicted"/>
<feature type="domain" description="Outer membrane protein beta-barrel" evidence="3">
    <location>
        <begin position="11"/>
        <end position="191"/>
    </location>
</feature>
<evidence type="ECO:0000256" key="2">
    <source>
        <dbReference type="SAM" id="SignalP"/>
    </source>
</evidence>
<name>A0ABS2D061_9FLAO</name>